<evidence type="ECO:0000256" key="1">
    <source>
        <dbReference type="SAM" id="MobiDB-lite"/>
    </source>
</evidence>
<keyword evidence="3" id="KW-1185">Reference proteome</keyword>
<feature type="compositionally biased region" description="Basic and acidic residues" evidence="1">
    <location>
        <begin position="118"/>
        <end position="132"/>
    </location>
</feature>
<accession>A0A3P6TI10</accession>
<feature type="region of interest" description="Disordered" evidence="1">
    <location>
        <begin position="118"/>
        <end position="294"/>
    </location>
</feature>
<reference evidence="2 3" key="1">
    <citation type="submission" date="2018-11" db="EMBL/GenBank/DDBJ databases">
        <authorList>
            <consortium name="Pathogen Informatics"/>
        </authorList>
    </citation>
    <scope>NUCLEOTIDE SEQUENCE [LARGE SCALE GENOMIC DNA]</scope>
</reference>
<feature type="compositionally biased region" description="Polar residues" evidence="1">
    <location>
        <begin position="234"/>
        <end position="252"/>
    </location>
</feature>
<feature type="compositionally biased region" description="Basic residues" evidence="1">
    <location>
        <begin position="260"/>
        <end position="277"/>
    </location>
</feature>
<evidence type="ECO:0000313" key="3">
    <source>
        <dbReference type="Proteomes" id="UP000267096"/>
    </source>
</evidence>
<protein>
    <submittedName>
        <fullName evidence="2">Uncharacterized protein</fullName>
    </submittedName>
</protein>
<dbReference type="InterPro" id="IPR050235">
    <property type="entry name" value="CK1_Ser-Thr_kinase"/>
</dbReference>
<dbReference type="EMBL" id="UYRR01035828">
    <property type="protein sequence ID" value="VDK65618.1"/>
    <property type="molecule type" value="Genomic_DNA"/>
</dbReference>
<name>A0A3P6TI10_ANISI</name>
<organism evidence="2 3">
    <name type="scientific">Anisakis simplex</name>
    <name type="common">Herring worm</name>
    <dbReference type="NCBI Taxonomy" id="6269"/>
    <lineage>
        <taxon>Eukaryota</taxon>
        <taxon>Metazoa</taxon>
        <taxon>Ecdysozoa</taxon>
        <taxon>Nematoda</taxon>
        <taxon>Chromadorea</taxon>
        <taxon>Rhabditida</taxon>
        <taxon>Spirurina</taxon>
        <taxon>Ascaridomorpha</taxon>
        <taxon>Ascaridoidea</taxon>
        <taxon>Anisakidae</taxon>
        <taxon>Anisakis</taxon>
        <taxon>Anisakis simplex complex</taxon>
    </lineage>
</organism>
<dbReference type="AlphaFoldDB" id="A0A3P6TI10"/>
<dbReference type="Proteomes" id="UP000267096">
    <property type="component" value="Unassembled WGS sequence"/>
</dbReference>
<dbReference type="PANTHER" id="PTHR11909">
    <property type="entry name" value="CASEIN KINASE-RELATED"/>
    <property type="match status" value="1"/>
</dbReference>
<feature type="compositionally biased region" description="Low complexity" evidence="1">
    <location>
        <begin position="203"/>
        <end position="215"/>
    </location>
</feature>
<sequence>MDAHRGFHPSWRGDLEILAYNIFYWITGSLPWQNVQENSEKVQAAKESFSQNYDREISKLITNACGGYLSKLFAIAYATPYNGKLNYDEIIEIVSAALKTKSAPKVSKKSVIKEAVPKPAISKHETDIKDSNSRQPQQSPVVRKVDKVGVKSKTVTSKKIKSPLSRLSKRNASQHRSPASKSPVIIPGLATWRSPRRKVKVGDSSADRNASSSLSARKRKGQQDATEVPIKQKSPGTDENGSEQIKSSGNQEDSSDKTKSSAKKVQGKPRKSLRKPIVKSPPLNIVPSGRSPEIGEQSALAAIIPGVRNMKHIRRSLSTALLRWQL</sequence>
<proteinExistence type="predicted"/>
<dbReference type="Gene3D" id="1.10.510.10">
    <property type="entry name" value="Transferase(Phosphotransferase) domain 1"/>
    <property type="match status" value="1"/>
</dbReference>
<dbReference type="OrthoDB" id="2687620at2759"/>
<feature type="compositionally biased region" description="Basic residues" evidence="1">
    <location>
        <begin position="156"/>
        <end position="173"/>
    </location>
</feature>
<evidence type="ECO:0000313" key="2">
    <source>
        <dbReference type="EMBL" id="VDK65618.1"/>
    </source>
</evidence>
<gene>
    <name evidence="2" type="ORF">ASIM_LOCUS18638</name>
</gene>